<dbReference type="Proteomes" id="UP000320643">
    <property type="component" value="Unassembled WGS sequence"/>
</dbReference>
<comment type="caution">
    <text evidence="3">The sequence shown here is derived from an EMBL/GenBank/DDBJ whole genome shotgun (WGS) entry which is preliminary data.</text>
</comment>
<accession>A0A552VAA2</accession>
<evidence type="ECO:0000313" key="3">
    <source>
        <dbReference type="EMBL" id="TRW27402.1"/>
    </source>
</evidence>
<reference evidence="3 4" key="1">
    <citation type="submission" date="2019-07" db="EMBL/GenBank/DDBJ databases">
        <title>Flavobacterium sp. nov., isolated from glacier ice.</title>
        <authorList>
            <person name="Liu Q."/>
            <person name="Xin Y.-H."/>
        </authorList>
    </citation>
    <scope>NUCLEOTIDE SEQUENCE [LARGE SCALE GENOMIC DNA]</scope>
    <source>
        <strain evidence="3 4">ZT4R6</strain>
    </source>
</reference>
<dbReference type="OrthoDB" id="1095452at2"/>
<feature type="signal peptide" evidence="1">
    <location>
        <begin position="1"/>
        <end position="19"/>
    </location>
</feature>
<dbReference type="AlphaFoldDB" id="A0A552VAA2"/>
<dbReference type="GO" id="GO:0055085">
    <property type="term" value="P:transmembrane transport"/>
    <property type="evidence" value="ECO:0007669"/>
    <property type="project" value="InterPro"/>
</dbReference>
<dbReference type="SUPFAM" id="SSF74653">
    <property type="entry name" value="TolA/TonB C-terminal domain"/>
    <property type="match status" value="1"/>
</dbReference>
<keyword evidence="1" id="KW-0732">Signal</keyword>
<organism evidence="3 4">
    <name type="scientific">Flavobacterium zepuense</name>
    <dbReference type="NCBI Taxonomy" id="2593302"/>
    <lineage>
        <taxon>Bacteria</taxon>
        <taxon>Pseudomonadati</taxon>
        <taxon>Bacteroidota</taxon>
        <taxon>Flavobacteriia</taxon>
        <taxon>Flavobacteriales</taxon>
        <taxon>Flavobacteriaceae</taxon>
        <taxon>Flavobacterium</taxon>
    </lineage>
</organism>
<dbReference type="InterPro" id="IPR037682">
    <property type="entry name" value="TonB_C"/>
</dbReference>
<evidence type="ECO:0000256" key="1">
    <source>
        <dbReference type="SAM" id="SignalP"/>
    </source>
</evidence>
<dbReference type="RefSeq" id="WP_143371628.1">
    <property type="nucleotide sequence ID" value="NZ_VJVZ01000001.1"/>
</dbReference>
<protein>
    <recommendedName>
        <fullName evidence="2">TonB C-terminal domain-containing protein</fullName>
    </recommendedName>
</protein>
<feature type="chain" id="PRO_5022174806" description="TonB C-terminal domain-containing protein" evidence="1">
    <location>
        <begin position="20"/>
        <end position="146"/>
    </location>
</feature>
<dbReference type="Pfam" id="PF03544">
    <property type="entry name" value="TonB_C"/>
    <property type="match status" value="1"/>
</dbReference>
<evidence type="ECO:0000313" key="4">
    <source>
        <dbReference type="Proteomes" id="UP000320643"/>
    </source>
</evidence>
<evidence type="ECO:0000259" key="2">
    <source>
        <dbReference type="Pfam" id="PF03544"/>
    </source>
</evidence>
<sequence>MKKVLFIALNLIFVLAANAQNKETKNPLKEKPVTEVKSGPPIYSSGKLTDQPEFPGGMAKFLKFVDGKINRKNIEVGAKGNLKTYISFVVERDGSLSDIKLLRDGGFGVGKQALIAIKQSPNWKPGELNGEKVRSLYNVPIVVTVN</sequence>
<dbReference type="Gene3D" id="3.30.1150.10">
    <property type="match status" value="1"/>
</dbReference>
<gene>
    <name evidence="3" type="ORF">FMM05_01825</name>
</gene>
<dbReference type="EMBL" id="VJVZ01000001">
    <property type="protein sequence ID" value="TRW27402.1"/>
    <property type="molecule type" value="Genomic_DNA"/>
</dbReference>
<proteinExistence type="predicted"/>
<keyword evidence="4" id="KW-1185">Reference proteome</keyword>
<feature type="domain" description="TonB C-terminal" evidence="2">
    <location>
        <begin position="86"/>
        <end position="141"/>
    </location>
</feature>
<name>A0A552VAA2_9FLAO</name>